<name>A0A381Q764_9ZZZZ</name>
<dbReference type="PANTHER" id="PTHR19836:SF19">
    <property type="entry name" value="SMALL RIBOSOMAL SUBUNIT PROTEIN US14M"/>
    <property type="match status" value="1"/>
</dbReference>
<proteinExistence type="predicted"/>
<dbReference type="InterPro" id="IPR018271">
    <property type="entry name" value="Ribosomal_uS14_CS"/>
</dbReference>
<protein>
    <recommendedName>
        <fullName evidence="8">30S ribosomal protein S14 type Z</fullName>
    </recommendedName>
</protein>
<dbReference type="Gene3D" id="4.10.830.10">
    <property type="entry name" value="30s Ribosomal Protein S14, Chain N"/>
    <property type="match status" value="1"/>
</dbReference>
<evidence type="ECO:0000256" key="5">
    <source>
        <dbReference type="ARBA" id="ARBA00022980"/>
    </source>
</evidence>
<gene>
    <name evidence="7" type="ORF">METZ01_LOCUS27548</name>
</gene>
<dbReference type="PANTHER" id="PTHR19836">
    <property type="entry name" value="30S RIBOSOMAL PROTEIN S14"/>
    <property type="match status" value="1"/>
</dbReference>
<organism evidence="7">
    <name type="scientific">marine metagenome</name>
    <dbReference type="NCBI Taxonomy" id="408172"/>
    <lineage>
        <taxon>unclassified sequences</taxon>
        <taxon>metagenomes</taxon>
        <taxon>ecological metagenomes</taxon>
    </lineage>
</organism>
<evidence type="ECO:0000313" key="7">
    <source>
        <dbReference type="EMBL" id="SUZ74694.1"/>
    </source>
</evidence>
<dbReference type="GO" id="GO:0015935">
    <property type="term" value="C:small ribosomal subunit"/>
    <property type="evidence" value="ECO:0007669"/>
    <property type="project" value="TreeGrafter"/>
</dbReference>
<keyword evidence="1" id="KW-0479">Metal-binding</keyword>
<dbReference type="InterPro" id="IPR043140">
    <property type="entry name" value="Ribosomal_uS14_sf"/>
</dbReference>
<evidence type="ECO:0000256" key="3">
    <source>
        <dbReference type="ARBA" id="ARBA00022833"/>
    </source>
</evidence>
<dbReference type="SUPFAM" id="SSF57716">
    <property type="entry name" value="Glucocorticoid receptor-like (DNA-binding domain)"/>
    <property type="match status" value="1"/>
</dbReference>
<keyword evidence="4" id="KW-0694">RNA-binding</keyword>
<evidence type="ECO:0000256" key="2">
    <source>
        <dbReference type="ARBA" id="ARBA00022730"/>
    </source>
</evidence>
<evidence type="ECO:0000256" key="4">
    <source>
        <dbReference type="ARBA" id="ARBA00022884"/>
    </source>
</evidence>
<reference evidence="7" key="1">
    <citation type="submission" date="2018-05" db="EMBL/GenBank/DDBJ databases">
        <authorList>
            <person name="Lanie J.A."/>
            <person name="Ng W.-L."/>
            <person name="Kazmierczak K.M."/>
            <person name="Andrzejewski T.M."/>
            <person name="Davidsen T.M."/>
            <person name="Wayne K.J."/>
            <person name="Tettelin H."/>
            <person name="Glass J.I."/>
            <person name="Rusch D."/>
            <person name="Podicherti R."/>
            <person name="Tsui H.-C.T."/>
            <person name="Winkler M.E."/>
        </authorList>
    </citation>
    <scope>NUCLEOTIDE SEQUENCE</scope>
</reference>
<keyword evidence="3" id="KW-0862">Zinc</keyword>
<dbReference type="NCBIfam" id="NF005974">
    <property type="entry name" value="PRK08061.1"/>
    <property type="match status" value="1"/>
</dbReference>
<dbReference type="GO" id="GO:0003735">
    <property type="term" value="F:structural constituent of ribosome"/>
    <property type="evidence" value="ECO:0007669"/>
    <property type="project" value="InterPro"/>
</dbReference>
<dbReference type="GO" id="GO:0005737">
    <property type="term" value="C:cytoplasm"/>
    <property type="evidence" value="ECO:0007669"/>
    <property type="project" value="UniProtKB-ARBA"/>
</dbReference>
<keyword evidence="6" id="KW-0687">Ribonucleoprotein</keyword>
<dbReference type="AlphaFoldDB" id="A0A381Q764"/>
<dbReference type="GO" id="GO:0019843">
    <property type="term" value="F:rRNA binding"/>
    <property type="evidence" value="ECO:0007669"/>
    <property type="project" value="UniProtKB-KW"/>
</dbReference>
<keyword evidence="2" id="KW-0699">rRNA-binding</keyword>
<dbReference type="InterPro" id="IPR023053">
    <property type="entry name" value="Ribosomal_uS14_bact"/>
</dbReference>
<accession>A0A381Q764</accession>
<dbReference type="PROSITE" id="PS00527">
    <property type="entry name" value="RIBOSOMAL_S14"/>
    <property type="match status" value="1"/>
</dbReference>
<dbReference type="InterPro" id="IPR001209">
    <property type="entry name" value="Ribosomal_uS14"/>
</dbReference>
<dbReference type="GO" id="GO:0046872">
    <property type="term" value="F:metal ion binding"/>
    <property type="evidence" value="ECO:0007669"/>
    <property type="project" value="UniProtKB-KW"/>
</dbReference>
<evidence type="ECO:0000256" key="1">
    <source>
        <dbReference type="ARBA" id="ARBA00022723"/>
    </source>
</evidence>
<evidence type="ECO:0000256" key="6">
    <source>
        <dbReference type="ARBA" id="ARBA00023274"/>
    </source>
</evidence>
<sequence>MATTAKIAKSKKVPKFKVRQRNRCLRCGRPRAFMRKFALCRLCFRALALNGDVAGVIKSSW</sequence>
<dbReference type="Pfam" id="PF00253">
    <property type="entry name" value="Ribosomal_S14"/>
    <property type="match status" value="1"/>
</dbReference>
<keyword evidence="5" id="KW-0689">Ribosomal protein</keyword>
<dbReference type="EMBL" id="UINC01001219">
    <property type="protein sequence ID" value="SUZ74694.1"/>
    <property type="molecule type" value="Genomic_DNA"/>
</dbReference>
<evidence type="ECO:0008006" key="8">
    <source>
        <dbReference type="Google" id="ProtNLM"/>
    </source>
</evidence>
<dbReference type="GO" id="GO:0006412">
    <property type="term" value="P:translation"/>
    <property type="evidence" value="ECO:0007669"/>
    <property type="project" value="InterPro"/>
</dbReference>